<dbReference type="AlphaFoldDB" id="A0A1E7X500"/>
<proteinExistence type="predicted"/>
<name>A0A1E7X500_9BURK</name>
<comment type="caution">
    <text evidence="1">The sequence shown here is derived from an EMBL/GenBank/DDBJ whole genome shotgun (WGS) entry which is preliminary data.</text>
</comment>
<gene>
    <name evidence="1" type="ORF">DUPY_10740</name>
</gene>
<protein>
    <submittedName>
        <fullName evidence="1">Uncharacterized protein</fullName>
    </submittedName>
</protein>
<dbReference type="Gene3D" id="1.25.40.10">
    <property type="entry name" value="Tetratricopeptide repeat domain"/>
    <property type="match status" value="1"/>
</dbReference>
<organism evidence="1 2">
    <name type="scientific">Duganella phyllosphaerae</name>
    <dbReference type="NCBI Taxonomy" id="762836"/>
    <lineage>
        <taxon>Bacteria</taxon>
        <taxon>Pseudomonadati</taxon>
        <taxon>Pseudomonadota</taxon>
        <taxon>Betaproteobacteria</taxon>
        <taxon>Burkholderiales</taxon>
        <taxon>Oxalobacteraceae</taxon>
        <taxon>Telluria group</taxon>
        <taxon>Duganella</taxon>
    </lineage>
</organism>
<dbReference type="Proteomes" id="UP000175989">
    <property type="component" value="Unassembled WGS sequence"/>
</dbReference>
<accession>A0A1E7X500</accession>
<dbReference type="InterPro" id="IPR011990">
    <property type="entry name" value="TPR-like_helical_dom_sf"/>
</dbReference>
<sequence length="111" mass="11827">MNSVAWILVIRDAALPAALGFVRSALDKEPRAVAFLDTYGLVLLRLGRHAEAVQQYDALLAMQPGMADSRFARGIAKRRQGQTAAGDADLAAARAVNPTVDALYATYGITP</sequence>
<dbReference type="SUPFAM" id="SSF48452">
    <property type="entry name" value="TPR-like"/>
    <property type="match status" value="1"/>
</dbReference>
<keyword evidence="2" id="KW-1185">Reference proteome</keyword>
<evidence type="ECO:0000313" key="2">
    <source>
        <dbReference type="Proteomes" id="UP000175989"/>
    </source>
</evidence>
<reference evidence="2" key="1">
    <citation type="journal article" date="2016" name="Front. Microbiol.">
        <title>Molecular Keys to the Janthinobacterium and Duganella spp. Interaction with the Plant Pathogen Fusarium graminearum.</title>
        <authorList>
            <person name="Haack F.S."/>
            <person name="Poehlein A."/>
            <person name="Kroger C."/>
            <person name="Voigt C.A."/>
            <person name="Piepenbring M."/>
            <person name="Bode H.B."/>
            <person name="Daniel R."/>
            <person name="Schafer W."/>
            <person name="Streit W.R."/>
        </authorList>
    </citation>
    <scope>NUCLEOTIDE SEQUENCE [LARGE SCALE GENOMIC DNA]</scope>
    <source>
        <strain evidence="2">T54</strain>
    </source>
</reference>
<evidence type="ECO:0000313" key="1">
    <source>
        <dbReference type="EMBL" id="OFA07677.1"/>
    </source>
</evidence>
<dbReference type="EMBL" id="LROM01000058">
    <property type="protein sequence ID" value="OFA07677.1"/>
    <property type="molecule type" value="Genomic_DNA"/>
</dbReference>